<evidence type="ECO:0000259" key="1">
    <source>
        <dbReference type="Pfam" id="PF01738"/>
    </source>
</evidence>
<dbReference type="InterPro" id="IPR050261">
    <property type="entry name" value="FrsA_esterase"/>
</dbReference>
<proteinExistence type="predicted"/>
<keyword evidence="2" id="KW-0378">Hydrolase</keyword>
<dbReference type="SUPFAM" id="SSF53474">
    <property type="entry name" value="alpha/beta-Hydrolases"/>
    <property type="match status" value="1"/>
</dbReference>
<evidence type="ECO:0000313" key="3">
    <source>
        <dbReference type="Proteomes" id="UP000065641"/>
    </source>
</evidence>
<sequence length="267" mass="29183">MSARPKRFWNSCNDNWGILMLKTEYIEYQDGDVILEAYVAYDEDVTEKRPCVLVAHDWTGRRAYACAGAERMAELGYVGFALDVYGKGVFGKEGDAEGNSALMMPFVEDRQLLRRRMAAALAAARKLSQVDDKNLAAMGYCFGGMAVLELARSGADVKGVASVHGLLGQGDAASQVIQSKVLVLHGHDDPMVPPDQVLAFETEMSGADVDWQVHVYGGTKHAFTNPAANNPDFGTVYNQTANRRAEQSLANFFHELFVDTPPLDVAP</sequence>
<dbReference type="PATRIC" id="fig|1249552.3.peg.551"/>
<keyword evidence="3" id="KW-1185">Reference proteome</keyword>
<dbReference type="InterPro" id="IPR002925">
    <property type="entry name" value="Dienelactn_hydro"/>
</dbReference>
<protein>
    <submittedName>
        <fullName evidence="2">Dienelactone hydrolase</fullName>
    </submittedName>
</protein>
<dbReference type="EMBL" id="CP013189">
    <property type="protein sequence ID" value="ALO45230.1"/>
    <property type="molecule type" value="Genomic_DNA"/>
</dbReference>
<reference evidence="2 3" key="1">
    <citation type="submission" date="2015-11" db="EMBL/GenBank/DDBJ databases">
        <authorList>
            <person name="Zhang Y."/>
            <person name="Guo Z."/>
        </authorList>
    </citation>
    <scope>NUCLEOTIDE SEQUENCE [LARGE SCALE GENOMIC DNA]</scope>
    <source>
        <strain evidence="2 3">KCTC 32221</strain>
    </source>
</reference>
<dbReference type="KEGG" id="pspi:PS2015_546"/>
<dbReference type="Pfam" id="PF01738">
    <property type="entry name" value="DLH"/>
    <property type="match status" value="1"/>
</dbReference>
<feature type="domain" description="Dienelactone hydrolase" evidence="1">
    <location>
        <begin position="35"/>
        <end position="255"/>
    </location>
</feature>
<name>A0A0S2KAW4_9GAMM</name>
<dbReference type="AlphaFoldDB" id="A0A0S2KAW4"/>
<dbReference type="InterPro" id="IPR029058">
    <property type="entry name" value="AB_hydrolase_fold"/>
</dbReference>
<dbReference type="PANTHER" id="PTHR22946:SF0">
    <property type="entry name" value="DIENELACTONE HYDROLASE DOMAIN-CONTAINING PROTEIN"/>
    <property type="match status" value="1"/>
</dbReference>
<dbReference type="Gene3D" id="3.40.50.1820">
    <property type="entry name" value="alpha/beta hydrolase"/>
    <property type="match status" value="1"/>
</dbReference>
<dbReference type="PANTHER" id="PTHR22946">
    <property type="entry name" value="DIENELACTONE HYDROLASE DOMAIN-CONTAINING PROTEIN-RELATED"/>
    <property type="match status" value="1"/>
</dbReference>
<dbReference type="Proteomes" id="UP000065641">
    <property type="component" value="Chromosome"/>
</dbReference>
<evidence type="ECO:0000313" key="2">
    <source>
        <dbReference type="EMBL" id="ALO45230.1"/>
    </source>
</evidence>
<dbReference type="GO" id="GO:0016787">
    <property type="term" value="F:hydrolase activity"/>
    <property type="evidence" value="ECO:0007669"/>
    <property type="project" value="UniProtKB-KW"/>
</dbReference>
<accession>A0A0S2KAW4</accession>
<gene>
    <name evidence="2" type="ORF">PS2015_546</name>
</gene>
<organism evidence="2 3">
    <name type="scientific">Pseudohongiella spirulinae</name>
    <dbReference type="NCBI Taxonomy" id="1249552"/>
    <lineage>
        <taxon>Bacteria</taxon>
        <taxon>Pseudomonadati</taxon>
        <taxon>Pseudomonadota</taxon>
        <taxon>Gammaproteobacteria</taxon>
        <taxon>Pseudomonadales</taxon>
        <taxon>Pseudohongiellaceae</taxon>
        <taxon>Pseudohongiella</taxon>
    </lineage>
</organism>